<evidence type="ECO:0000313" key="3">
    <source>
        <dbReference type="Proteomes" id="UP000003257"/>
    </source>
</evidence>
<protein>
    <recommendedName>
        <fullName evidence="1">YjiS-like domain-containing protein</fullName>
    </recommendedName>
</protein>
<dbReference type="InterPro" id="IPR009506">
    <property type="entry name" value="YjiS-like"/>
</dbReference>
<evidence type="ECO:0000259" key="1">
    <source>
        <dbReference type="Pfam" id="PF06568"/>
    </source>
</evidence>
<dbReference type="EMBL" id="ABID01000005">
    <property type="protein sequence ID" value="EDQ04085.1"/>
    <property type="molecule type" value="Genomic_DNA"/>
</dbReference>
<gene>
    <name evidence="2" type="ORF">OIHEL45_12145</name>
</gene>
<dbReference type="Proteomes" id="UP000003257">
    <property type="component" value="Unassembled WGS sequence"/>
</dbReference>
<evidence type="ECO:0000313" key="2">
    <source>
        <dbReference type="EMBL" id="EDQ04085.1"/>
    </source>
</evidence>
<reference evidence="2 3" key="1">
    <citation type="submission" date="2007-11" db="EMBL/GenBank/DDBJ databases">
        <authorList>
            <person name="Wagner-Dobler I."/>
            <person name="Ferriera S."/>
            <person name="Johnson J."/>
            <person name="Kravitz S."/>
            <person name="Beeson K."/>
            <person name="Sutton G."/>
            <person name="Rogers Y.-H."/>
            <person name="Friedman R."/>
            <person name="Frazier M."/>
            <person name="Venter J.C."/>
        </authorList>
    </citation>
    <scope>NUCLEOTIDE SEQUENCE [LARGE SCALE GENOMIC DNA]</scope>
    <source>
        <strain evidence="2 3">HEL-45</strain>
    </source>
</reference>
<keyword evidence="3" id="KW-1185">Reference proteome</keyword>
<comment type="caution">
    <text evidence="2">The sequence shown here is derived from an EMBL/GenBank/DDBJ whole genome shotgun (WGS) entry which is preliminary data.</text>
</comment>
<dbReference type="Pfam" id="PF06568">
    <property type="entry name" value="YjiS-like"/>
    <property type="match status" value="1"/>
</dbReference>
<organism evidence="2 3">
    <name type="scientific">Sulfitobacter indolifex HEL-45</name>
    <dbReference type="NCBI Taxonomy" id="391624"/>
    <lineage>
        <taxon>Bacteria</taxon>
        <taxon>Pseudomonadati</taxon>
        <taxon>Pseudomonadota</taxon>
        <taxon>Alphaproteobacteria</taxon>
        <taxon>Rhodobacterales</taxon>
        <taxon>Roseobacteraceae</taxon>
        <taxon>Sulfitobacter</taxon>
    </lineage>
</organism>
<name>A0ABP2D752_9RHOB</name>
<accession>A0ABP2D752</accession>
<dbReference type="RefSeq" id="WP_007120400.1">
    <property type="nucleotide sequence ID" value="NZ_ABID01000005.1"/>
</dbReference>
<sequence>MSDPARPFGIGRLVLRIPRSSNLILMEHAMHFRLLKNTNQIAGMPGTAFAGGAMGQVAASEGLALVAMLRRALRDTLRRWERNRTLSTLNAMDDRLLQDIGLSRKDIPQHIRDMESFSRR</sequence>
<proteinExistence type="predicted"/>
<feature type="domain" description="YjiS-like" evidence="1">
    <location>
        <begin position="74"/>
        <end position="107"/>
    </location>
</feature>